<keyword evidence="3" id="KW-1185">Reference proteome</keyword>
<dbReference type="GO" id="GO:0050660">
    <property type="term" value="F:flavin adenine dinucleotide binding"/>
    <property type="evidence" value="ECO:0007669"/>
    <property type="project" value="InterPro"/>
</dbReference>
<dbReference type="STRING" id="946122.A0A0C2WPD6"/>
<accession>A0A0C2WPD6</accession>
<dbReference type="HOGENOM" id="CLU_130527_0_0_1"/>
<dbReference type="OrthoDB" id="9983560at2759"/>
<evidence type="ECO:0000313" key="3">
    <source>
        <dbReference type="Proteomes" id="UP000054549"/>
    </source>
</evidence>
<dbReference type="Gene3D" id="3.30.465.10">
    <property type="match status" value="1"/>
</dbReference>
<dbReference type="AlphaFoldDB" id="A0A0C2WPD6"/>
<evidence type="ECO:0000259" key="1">
    <source>
        <dbReference type="Pfam" id="PF08031"/>
    </source>
</evidence>
<dbReference type="InterPro" id="IPR016169">
    <property type="entry name" value="FAD-bd_PCMH_sub2"/>
</dbReference>
<dbReference type="InParanoid" id="A0A0C2WPD6"/>
<dbReference type="Proteomes" id="UP000054549">
    <property type="component" value="Unassembled WGS sequence"/>
</dbReference>
<dbReference type="Pfam" id="PF08031">
    <property type="entry name" value="BBE"/>
    <property type="match status" value="1"/>
</dbReference>
<sequence>MEAFYRMSHLHLLRTLKLTTYLRAIGGGKVSQIDPDSVGVNPAWRQTIGIFESSVNWLEGTPTAEINRLRQIAAADLESLNAISPNNGTYLNEASPYEKNFQNTFFGSHYPRLKEIKRLYDPNGLFIVADGVGSEDWDKSLNCRLN</sequence>
<dbReference type="GO" id="GO:0016491">
    <property type="term" value="F:oxidoreductase activity"/>
    <property type="evidence" value="ECO:0007669"/>
    <property type="project" value="InterPro"/>
</dbReference>
<name>A0A0C2WPD6_AMAMK</name>
<evidence type="ECO:0000313" key="2">
    <source>
        <dbReference type="EMBL" id="KIL58561.1"/>
    </source>
</evidence>
<organism evidence="2 3">
    <name type="scientific">Amanita muscaria (strain Koide BX008)</name>
    <dbReference type="NCBI Taxonomy" id="946122"/>
    <lineage>
        <taxon>Eukaryota</taxon>
        <taxon>Fungi</taxon>
        <taxon>Dikarya</taxon>
        <taxon>Basidiomycota</taxon>
        <taxon>Agaricomycotina</taxon>
        <taxon>Agaricomycetes</taxon>
        <taxon>Agaricomycetidae</taxon>
        <taxon>Agaricales</taxon>
        <taxon>Pluteineae</taxon>
        <taxon>Amanitaceae</taxon>
        <taxon>Amanita</taxon>
    </lineage>
</organism>
<gene>
    <name evidence="2" type="ORF">M378DRAFT_170465</name>
</gene>
<dbReference type="EMBL" id="KN818335">
    <property type="protein sequence ID" value="KIL58561.1"/>
    <property type="molecule type" value="Genomic_DNA"/>
</dbReference>
<reference evidence="2 3" key="1">
    <citation type="submission" date="2014-04" db="EMBL/GenBank/DDBJ databases">
        <title>Evolutionary Origins and Diversification of the Mycorrhizal Mutualists.</title>
        <authorList>
            <consortium name="DOE Joint Genome Institute"/>
            <consortium name="Mycorrhizal Genomics Consortium"/>
            <person name="Kohler A."/>
            <person name="Kuo A."/>
            <person name="Nagy L.G."/>
            <person name="Floudas D."/>
            <person name="Copeland A."/>
            <person name="Barry K.W."/>
            <person name="Cichocki N."/>
            <person name="Veneault-Fourrey C."/>
            <person name="LaButti K."/>
            <person name="Lindquist E.A."/>
            <person name="Lipzen A."/>
            <person name="Lundell T."/>
            <person name="Morin E."/>
            <person name="Murat C."/>
            <person name="Riley R."/>
            <person name="Ohm R."/>
            <person name="Sun H."/>
            <person name="Tunlid A."/>
            <person name="Henrissat B."/>
            <person name="Grigoriev I.V."/>
            <person name="Hibbett D.S."/>
            <person name="Martin F."/>
        </authorList>
    </citation>
    <scope>NUCLEOTIDE SEQUENCE [LARGE SCALE GENOMIC DNA]</scope>
    <source>
        <strain evidence="2 3">Koide BX008</strain>
    </source>
</reference>
<feature type="domain" description="Berberine/berberine-like" evidence="1">
    <location>
        <begin position="89"/>
        <end position="132"/>
    </location>
</feature>
<dbReference type="InterPro" id="IPR012951">
    <property type="entry name" value="BBE"/>
</dbReference>
<protein>
    <recommendedName>
        <fullName evidence="1">Berberine/berberine-like domain-containing protein</fullName>
    </recommendedName>
</protein>
<dbReference type="Gene3D" id="3.40.462.20">
    <property type="match status" value="1"/>
</dbReference>
<proteinExistence type="predicted"/>